<evidence type="ECO:0000313" key="5">
    <source>
        <dbReference type="Proteomes" id="UP000321261"/>
    </source>
</evidence>
<dbReference type="Gene3D" id="3.40.50.300">
    <property type="entry name" value="P-loop containing nucleotide triphosphate hydrolases"/>
    <property type="match status" value="1"/>
</dbReference>
<dbReference type="InterPro" id="IPR027417">
    <property type="entry name" value="P-loop_NTPase"/>
</dbReference>
<dbReference type="InterPro" id="IPR049052">
    <property type="entry name" value="nSTAND1"/>
</dbReference>
<dbReference type="OrthoDB" id="192618at2"/>
<feature type="compositionally biased region" description="Polar residues" evidence="1">
    <location>
        <begin position="7"/>
        <end position="16"/>
    </location>
</feature>
<dbReference type="Pfam" id="PF20703">
    <property type="entry name" value="nSTAND1"/>
    <property type="match status" value="1"/>
</dbReference>
<feature type="transmembrane region" description="Helical" evidence="2">
    <location>
        <begin position="409"/>
        <end position="427"/>
    </location>
</feature>
<keyword evidence="2" id="KW-1133">Transmembrane helix</keyword>
<feature type="region of interest" description="Disordered" evidence="1">
    <location>
        <begin position="1"/>
        <end position="29"/>
    </location>
</feature>
<feature type="domain" description="Novel STAND NTPase 1" evidence="3">
    <location>
        <begin position="23"/>
        <end position="390"/>
    </location>
</feature>
<reference evidence="4 5" key="1">
    <citation type="submission" date="2019-06" db="EMBL/GenBank/DDBJ databases">
        <title>Sequencing the genomes of 1000 actinobacteria strains.</title>
        <authorList>
            <person name="Klenk H.-P."/>
        </authorList>
    </citation>
    <scope>NUCLEOTIDE SEQUENCE [LARGE SCALE GENOMIC DNA]</scope>
    <source>
        <strain evidence="4 5">DSM 45671</strain>
    </source>
</reference>
<accession>A0A561SPV9</accession>
<dbReference type="RefSeq" id="WP_147256183.1">
    <property type="nucleotide sequence ID" value="NZ_VIWU01000001.1"/>
</dbReference>
<comment type="caution">
    <text evidence="4">The sequence shown here is derived from an EMBL/GenBank/DDBJ whole genome shotgun (WGS) entry which is preliminary data.</text>
</comment>
<dbReference type="AlphaFoldDB" id="A0A561SPV9"/>
<gene>
    <name evidence="4" type="ORF">FHX44_112800</name>
</gene>
<organism evidence="4 5">
    <name type="scientific">Pseudonocardia hierapolitana</name>
    <dbReference type="NCBI Taxonomy" id="1128676"/>
    <lineage>
        <taxon>Bacteria</taxon>
        <taxon>Bacillati</taxon>
        <taxon>Actinomycetota</taxon>
        <taxon>Actinomycetes</taxon>
        <taxon>Pseudonocardiales</taxon>
        <taxon>Pseudonocardiaceae</taxon>
        <taxon>Pseudonocardia</taxon>
    </lineage>
</organism>
<keyword evidence="2" id="KW-0472">Membrane</keyword>
<dbReference type="Proteomes" id="UP000321261">
    <property type="component" value="Unassembled WGS sequence"/>
</dbReference>
<evidence type="ECO:0000256" key="1">
    <source>
        <dbReference type="SAM" id="MobiDB-lite"/>
    </source>
</evidence>
<dbReference type="EMBL" id="VIWU01000001">
    <property type="protein sequence ID" value="TWF76902.1"/>
    <property type="molecule type" value="Genomic_DNA"/>
</dbReference>
<keyword evidence="5" id="KW-1185">Reference proteome</keyword>
<proteinExistence type="predicted"/>
<evidence type="ECO:0000256" key="2">
    <source>
        <dbReference type="SAM" id="Phobius"/>
    </source>
</evidence>
<keyword evidence="2" id="KW-0812">Transmembrane</keyword>
<evidence type="ECO:0000313" key="4">
    <source>
        <dbReference type="EMBL" id="TWF76902.1"/>
    </source>
</evidence>
<name>A0A561SPV9_9PSEU</name>
<dbReference type="SUPFAM" id="SSF52540">
    <property type="entry name" value="P-loop containing nucleoside triphosphate hydrolases"/>
    <property type="match status" value="1"/>
</dbReference>
<evidence type="ECO:0000259" key="3">
    <source>
        <dbReference type="Pfam" id="PF20703"/>
    </source>
</evidence>
<sequence length="830" mass="89751">MARYSKVGSSAPSPVTTPRGINPFPGPRAYRRDDQPYFFGRVDEIEELTSLVLSSSATLLYAPSGAGKSSLLQAGVAPHLERRFDFVILPTVRLGAGTRMSSTDHASNPFVRAVCETIGNPDVAIPADITEAAATRRPDSSRRVLLILDQFEEVFNDPALWRQREEFFTALTNALEKNTWLRAIIALRSDYLADLVPHERNLPAKLVVRYQLESLTEEQAANAIASAFAASGLSLADDSLRVVLDALLEDITRPPGQQRVPGQHVNTIQLQIVCRRLWEELRDAHGDRQRESLLTPTTFSVRGSMSQFVDEAISEAVHRSHGDEAAIRWWLSNTLITPSGRRGFVVVDEQEAAGLPNSVIDALEVVRLIQLEQRHGLRLAELTHDSMIAGVEVSNEAWRRSRDRKRRRSSGMFLAALIGLLAVFPFLQIEREAIIAGPITQEDVGRGRDARLEFSGNRRGVVVDVLVSGQPGPVPAKFSVMEVGADGRDLPLVTAEIPLSPKAYPTTVPVRTSPDRTYAAVLAASNARYRLAVSSLPTVQVDEDRSRLVLSPRVTVLLEHGRRELISAQGLNDVAGVMPIAVETTEDWALIEGPPSPKFPILLLDPESSDNPFQPTIISRKAVAPPVQVGPGQSIKIVAHPMGLASPTIGSNQQPAGAEVHCSDSTKVKVVYGAADTGVPPTSFVGVGRDSVVLPMNVLNIQASHPQILLHGSATPGASCAVSVRSFSEPAVTEIGRRVLVVPESASANAFRIALPQDAVLVMNQNPGVNASLECASPEYKLALSSRQDKLLAPIPATMPCDLWLVRKDSSAGTLSLPIWVVDTSAAGGW</sequence>
<protein>
    <recommendedName>
        <fullName evidence="3">Novel STAND NTPase 1 domain-containing protein</fullName>
    </recommendedName>
</protein>